<sequence length="111" mass="12629">MATNSTDKSATPELVNELRALTWFGEQRVEEVIQLHQQQKVYGLIALNRRGYFYPKIGMSRKPLKLKAGCMTWLLSSSSDVITSDSNKDLRVSQQKFSSRFNEAMAPNCLE</sequence>
<reference evidence="1 2" key="1">
    <citation type="submission" date="2015-03" db="EMBL/GenBank/DDBJ databases">
        <title>Genome sequence of Pseudoalteromonas aurantia.</title>
        <authorList>
            <person name="Xie B.-B."/>
            <person name="Rong J.-C."/>
            <person name="Qin Q.-L."/>
            <person name="Zhang Y.-Z."/>
        </authorList>
    </citation>
    <scope>NUCLEOTIDE SEQUENCE [LARGE SCALE GENOMIC DNA]</scope>
    <source>
        <strain evidence="1 2">208</strain>
    </source>
</reference>
<evidence type="ECO:0000313" key="2">
    <source>
        <dbReference type="Proteomes" id="UP000615755"/>
    </source>
</evidence>
<comment type="caution">
    <text evidence="1">The sequence shown here is derived from an EMBL/GenBank/DDBJ whole genome shotgun (WGS) entry which is preliminary data.</text>
</comment>
<evidence type="ECO:0000313" key="1">
    <source>
        <dbReference type="EMBL" id="MBE0370914.1"/>
    </source>
</evidence>
<proteinExistence type="predicted"/>
<accession>A0ABR9EJ32</accession>
<name>A0ABR9EJ32_9GAMM</name>
<keyword evidence="2" id="KW-1185">Reference proteome</keyword>
<gene>
    <name evidence="1" type="ORF">PAUR_b1042</name>
</gene>
<protein>
    <submittedName>
        <fullName evidence="1">Uncharacterized protein</fullName>
    </submittedName>
</protein>
<dbReference type="Proteomes" id="UP000615755">
    <property type="component" value="Unassembled WGS sequence"/>
</dbReference>
<organism evidence="1 2">
    <name type="scientific">Pseudoalteromonas aurantia 208</name>
    <dbReference type="NCBI Taxonomy" id="1314867"/>
    <lineage>
        <taxon>Bacteria</taxon>
        <taxon>Pseudomonadati</taxon>
        <taxon>Pseudomonadota</taxon>
        <taxon>Gammaproteobacteria</taxon>
        <taxon>Alteromonadales</taxon>
        <taxon>Pseudoalteromonadaceae</taxon>
        <taxon>Pseudoalteromonas</taxon>
    </lineage>
</organism>
<dbReference type="EMBL" id="AQGV01000015">
    <property type="protein sequence ID" value="MBE0370914.1"/>
    <property type="molecule type" value="Genomic_DNA"/>
</dbReference>